<dbReference type="RefSeq" id="WP_193189342.1">
    <property type="nucleotide sequence ID" value="NZ_JACZFR010000006.1"/>
</dbReference>
<keyword evidence="2" id="KW-1185">Reference proteome</keyword>
<evidence type="ECO:0000313" key="2">
    <source>
        <dbReference type="Proteomes" id="UP001596425"/>
    </source>
</evidence>
<accession>A0ABW1YP15</accession>
<evidence type="ECO:0000313" key="1">
    <source>
        <dbReference type="EMBL" id="MFC6633175.1"/>
    </source>
</evidence>
<sequence>MKPWRWEKGRQQTGYEKLLLLGTRWPLPFDLYLLRFGEGVHIPPHTDRVNSGRHYRLNIVIKRAKSGGEFLCDSPIYESARIKLFRPDIAEHAVSEVQSGTRYVLSLGWVRRN</sequence>
<organism evidence="1 2">
    <name type="scientific">Microbulbifer taiwanensis</name>
    <dbReference type="NCBI Taxonomy" id="986746"/>
    <lineage>
        <taxon>Bacteria</taxon>
        <taxon>Pseudomonadati</taxon>
        <taxon>Pseudomonadota</taxon>
        <taxon>Gammaproteobacteria</taxon>
        <taxon>Cellvibrionales</taxon>
        <taxon>Microbulbiferaceae</taxon>
        <taxon>Microbulbifer</taxon>
    </lineage>
</organism>
<gene>
    <name evidence="1" type="ORF">ACFQBM_07790</name>
</gene>
<dbReference type="Proteomes" id="UP001596425">
    <property type="component" value="Unassembled WGS sequence"/>
</dbReference>
<comment type="caution">
    <text evidence="1">The sequence shown here is derived from an EMBL/GenBank/DDBJ whole genome shotgun (WGS) entry which is preliminary data.</text>
</comment>
<dbReference type="EC" id="1.14.11.-" evidence="1"/>
<reference evidence="2" key="1">
    <citation type="journal article" date="2019" name="Int. J. Syst. Evol. Microbiol.">
        <title>The Global Catalogue of Microorganisms (GCM) 10K type strain sequencing project: providing services to taxonomists for standard genome sequencing and annotation.</title>
        <authorList>
            <consortium name="The Broad Institute Genomics Platform"/>
            <consortium name="The Broad Institute Genome Sequencing Center for Infectious Disease"/>
            <person name="Wu L."/>
            <person name="Ma J."/>
        </authorList>
    </citation>
    <scope>NUCLEOTIDE SEQUENCE [LARGE SCALE GENOMIC DNA]</scope>
    <source>
        <strain evidence="2">CGMCC 1.13718</strain>
    </source>
</reference>
<proteinExistence type="predicted"/>
<dbReference type="GO" id="GO:0016491">
    <property type="term" value="F:oxidoreductase activity"/>
    <property type="evidence" value="ECO:0007669"/>
    <property type="project" value="UniProtKB-KW"/>
</dbReference>
<protein>
    <submittedName>
        <fullName evidence="1">2OG-Fe(II) oxygenase</fullName>
        <ecNumber evidence="1">1.14.11.-</ecNumber>
    </submittedName>
</protein>
<keyword evidence="1" id="KW-0560">Oxidoreductase</keyword>
<name>A0ABW1YP15_9GAMM</name>
<dbReference type="EMBL" id="JBHSVR010000001">
    <property type="protein sequence ID" value="MFC6633175.1"/>
    <property type="molecule type" value="Genomic_DNA"/>
</dbReference>